<gene>
    <name evidence="2" type="ORF">F6X26_23095</name>
</gene>
<feature type="region of interest" description="Disordered" evidence="1">
    <location>
        <begin position="302"/>
        <end position="378"/>
    </location>
</feature>
<accession>A0A619I2K0</accession>
<dbReference type="InterPro" id="IPR022304">
    <property type="entry name" value="ICE_PFGI_1_ParB"/>
</dbReference>
<name>A0A619I2K0_SALER</name>
<dbReference type="SUPFAM" id="SSF110849">
    <property type="entry name" value="ParB/Sulfiredoxin"/>
    <property type="match status" value="1"/>
</dbReference>
<organism evidence="2">
    <name type="scientific">Salmonella enterica</name>
    <name type="common">Salmonella choleraesuis</name>
    <dbReference type="NCBI Taxonomy" id="28901"/>
    <lineage>
        <taxon>Bacteria</taxon>
        <taxon>Pseudomonadati</taxon>
        <taxon>Pseudomonadota</taxon>
        <taxon>Gammaproteobacteria</taxon>
        <taxon>Enterobacterales</taxon>
        <taxon>Enterobacteriaceae</taxon>
        <taxon>Salmonella</taxon>
    </lineage>
</organism>
<evidence type="ECO:0000313" key="2">
    <source>
        <dbReference type="EMBL" id="ECX6661804.1"/>
    </source>
</evidence>
<dbReference type="InterPro" id="IPR036086">
    <property type="entry name" value="ParB/Sulfiredoxin_sf"/>
</dbReference>
<proteinExistence type="predicted"/>
<dbReference type="NCBIfam" id="TIGR03764">
    <property type="entry name" value="ICE_PFGI_1_parB"/>
    <property type="match status" value="1"/>
</dbReference>
<reference evidence="2" key="1">
    <citation type="submission" date="2019-09" db="EMBL/GenBank/DDBJ databases">
        <authorList>
            <consortium name="PulseNet: The National Subtyping Network for Foodborne Disease Surveillance"/>
            <person name="Tarr C.L."/>
            <person name="Trees E."/>
            <person name="Katz L.S."/>
            <person name="Carleton-Romer H.A."/>
            <person name="Stroika S."/>
            <person name="Kucerova Z."/>
            <person name="Roache K.F."/>
            <person name="Sabol A.L."/>
            <person name="Besser J."/>
            <person name="Gerner-Smidt P."/>
        </authorList>
    </citation>
    <scope>NUCLEOTIDE SEQUENCE</scope>
    <source>
        <strain evidence="2">PNUSAS101199</strain>
    </source>
</reference>
<protein>
    <recommendedName>
        <fullName evidence="3">Chromosome partitioning protein ParB</fullName>
    </recommendedName>
</protein>
<dbReference type="AlphaFoldDB" id="A0A619I2K0"/>
<sequence>MSDIQGTLVSVSLDQLRAFDLNPRIIRNPNYDEIKTSIRNRGLEHPPQITQRPGEAFYIIASGGNTRLAILHELWLETHDRKYWDITCYFREWQSDKSIEEGNLHCLLGHLIENEIRGSLTFIERALAIQNAIDLFQCMKKKNSQKDLVEMLCQEGYSVSPTLLSVMSATIKLLFPWIPELLYSGLSRKNIERLLTLRTNTEKFWDKFSQELPSDTEHRLPLFDDIFAMALSSFNGPVEGFSLEHIQDELTGLISQTLNIDYNTVALVTDARAQKRSSIFGTDPVPELPDISEQRSVELKYQDKKSTGIYPTQNHSDAPDNGDEEHTLPSDTESEDSQDHTSRQGAPEFHYSQDTQVPSSASLKPSSPSFFTDDPPQFDTPESLAAVIDQTAWELAADAGLEFLILPGESGVFDIAPADNTLTNERKIYWQMLSFLAGKLPGSAVIWRQMLTGTPDSPAGFNKETLTKIFQLICYIRRLYETQHQGDPS</sequence>
<evidence type="ECO:0008006" key="3">
    <source>
        <dbReference type="Google" id="ProtNLM"/>
    </source>
</evidence>
<comment type="caution">
    <text evidence="2">The sequence shown here is derived from an EMBL/GenBank/DDBJ whole genome shotgun (WGS) entry which is preliminary data.</text>
</comment>
<feature type="compositionally biased region" description="Low complexity" evidence="1">
    <location>
        <begin position="358"/>
        <end position="378"/>
    </location>
</feature>
<evidence type="ECO:0000256" key="1">
    <source>
        <dbReference type="SAM" id="MobiDB-lite"/>
    </source>
</evidence>
<dbReference type="EMBL" id="AALAOU010000022">
    <property type="protein sequence ID" value="ECX6661804.1"/>
    <property type="molecule type" value="Genomic_DNA"/>
</dbReference>